<dbReference type="Proteomes" id="UP000316726">
    <property type="component" value="Chromosome 3"/>
</dbReference>
<accession>A0A5B8MHP0</accession>
<evidence type="ECO:0000313" key="2">
    <source>
        <dbReference type="Proteomes" id="UP000316726"/>
    </source>
</evidence>
<proteinExistence type="predicted"/>
<name>A0A5B8MHP0_9CHLO</name>
<evidence type="ECO:0008006" key="3">
    <source>
        <dbReference type="Google" id="ProtNLM"/>
    </source>
</evidence>
<dbReference type="CDD" id="cd14270">
    <property type="entry name" value="UBA"/>
    <property type="match status" value="1"/>
</dbReference>
<sequence>MQYGSGTIQLPAVECQLAAKYVTSRPIDLPTVPEKTQVDEETARILESMDLEKQTCDEDYCCDYEDQVYSISLVEVWMKGYETDVKKLREAGFSDQVVSLAFAALPVLSTLPNADVLDSLSNFCTNFEQMKGMGFSQAAIFGSLIKHKNNLEASITECVGT</sequence>
<dbReference type="EMBL" id="CP031036">
    <property type="protein sequence ID" value="QDZ20148.1"/>
    <property type="molecule type" value="Genomic_DNA"/>
</dbReference>
<dbReference type="AlphaFoldDB" id="A0A5B8MHP0"/>
<evidence type="ECO:0000313" key="1">
    <source>
        <dbReference type="EMBL" id="QDZ20148.1"/>
    </source>
</evidence>
<keyword evidence="2" id="KW-1185">Reference proteome</keyword>
<protein>
    <recommendedName>
        <fullName evidence="3">UBA domain-containing protein</fullName>
    </recommendedName>
</protein>
<dbReference type="OrthoDB" id="538745at2759"/>
<gene>
    <name evidence="1" type="ORF">A3770_03p26660</name>
</gene>
<organism evidence="1 2">
    <name type="scientific">Chloropicon primus</name>
    <dbReference type="NCBI Taxonomy" id="1764295"/>
    <lineage>
        <taxon>Eukaryota</taxon>
        <taxon>Viridiplantae</taxon>
        <taxon>Chlorophyta</taxon>
        <taxon>Chloropicophyceae</taxon>
        <taxon>Chloropicales</taxon>
        <taxon>Chloropicaceae</taxon>
        <taxon>Chloropicon</taxon>
    </lineage>
</organism>
<reference evidence="1 2" key="1">
    <citation type="submission" date="2018-07" db="EMBL/GenBank/DDBJ databases">
        <title>The complete nuclear genome of the prasinophyte Chloropicon primus (CCMP1205).</title>
        <authorList>
            <person name="Pombert J.-F."/>
            <person name="Otis C."/>
            <person name="Turmel M."/>
            <person name="Lemieux C."/>
        </authorList>
    </citation>
    <scope>NUCLEOTIDE SEQUENCE [LARGE SCALE GENOMIC DNA]</scope>
    <source>
        <strain evidence="1 2">CCMP1205</strain>
    </source>
</reference>